<reference evidence="8 9" key="1">
    <citation type="submission" date="2023-04" db="EMBL/GenBank/DDBJ databases">
        <title>Genome of Basidiobolus ranarum AG-B5.</title>
        <authorList>
            <person name="Stajich J.E."/>
            <person name="Carter-House D."/>
            <person name="Gryganskyi A."/>
        </authorList>
    </citation>
    <scope>NUCLEOTIDE SEQUENCE [LARGE SCALE GENOMIC DNA]</scope>
    <source>
        <strain evidence="8 9">AG-B5</strain>
    </source>
</reference>
<evidence type="ECO:0000256" key="3">
    <source>
        <dbReference type="ARBA" id="ARBA00022679"/>
    </source>
</evidence>
<keyword evidence="4" id="KW-0035">Amyloplast</keyword>
<keyword evidence="9" id="KW-1185">Reference proteome</keyword>
<evidence type="ECO:0008006" key="10">
    <source>
        <dbReference type="Google" id="ProtNLM"/>
    </source>
</evidence>
<keyword evidence="4" id="KW-0934">Plastid</keyword>
<evidence type="ECO:0000256" key="5">
    <source>
        <dbReference type="SAM" id="Phobius"/>
    </source>
</evidence>
<protein>
    <recommendedName>
        <fullName evidence="10">Alpha-1,3-glucan synthase</fullName>
    </recommendedName>
</protein>
<evidence type="ECO:0000256" key="2">
    <source>
        <dbReference type="ARBA" id="ARBA00022676"/>
    </source>
</evidence>
<keyword evidence="2" id="KW-0328">Glycosyltransferase</keyword>
<feature type="domain" description="Starch synthase catalytic" evidence="7">
    <location>
        <begin position="99"/>
        <end position="366"/>
    </location>
</feature>
<keyword evidence="5" id="KW-0472">Membrane</keyword>
<dbReference type="Pfam" id="PF00534">
    <property type="entry name" value="Glycos_transf_1"/>
    <property type="match status" value="1"/>
</dbReference>
<keyword evidence="5" id="KW-1133">Transmembrane helix</keyword>
<dbReference type="InterPro" id="IPR013534">
    <property type="entry name" value="Starch_synth_cat_dom"/>
</dbReference>
<dbReference type="PANTHER" id="PTHR45825:SF11">
    <property type="entry name" value="ALPHA AMYLASE DOMAIN-CONTAINING PROTEIN"/>
    <property type="match status" value="1"/>
</dbReference>
<evidence type="ECO:0000256" key="1">
    <source>
        <dbReference type="ARBA" id="ARBA00004602"/>
    </source>
</evidence>
<dbReference type="Proteomes" id="UP001479436">
    <property type="component" value="Unassembled WGS sequence"/>
</dbReference>
<evidence type="ECO:0000313" key="9">
    <source>
        <dbReference type="Proteomes" id="UP001479436"/>
    </source>
</evidence>
<dbReference type="Pfam" id="PF08323">
    <property type="entry name" value="Glyco_transf_5"/>
    <property type="match status" value="1"/>
</dbReference>
<dbReference type="PANTHER" id="PTHR45825">
    <property type="entry name" value="GRANULE-BOUND STARCH SYNTHASE 1, CHLOROPLASTIC/AMYLOPLASTIC"/>
    <property type="match status" value="1"/>
</dbReference>
<evidence type="ECO:0000259" key="6">
    <source>
        <dbReference type="Pfam" id="PF00534"/>
    </source>
</evidence>
<evidence type="ECO:0000313" key="8">
    <source>
        <dbReference type="EMBL" id="KAK9711441.1"/>
    </source>
</evidence>
<accession>A0ABR2VZY4</accession>
<keyword evidence="3" id="KW-0808">Transferase</keyword>
<keyword evidence="5" id="KW-0812">Transmembrane</keyword>
<evidence type="ECO:0000256" key="4">
    <source>
        <dbReference type="ARBA" id="ARBA00023234"/>
    </source>
</evidence>
<evidence type="ECO:0000259" key="7">
    <source>
        <dbReference type="Pfam" id="PF08323"/>
    </source>
</evidence>
<dbReference type="EMBL" id="JASJQH010007281">
    <property type="protein sequence ID" value="KAK9711441.1"/>
    <property type="molecule type" value="Genomic_DNA"/>
</dbReference>
<proteinExistence type="predicted"/>
<sequence>MSENSDDIQINFNHWSRDEGRYQPKRSTYKNQSRRSLWKLMLQALLVFSVLEIIFSGGMTLFLKYRQKPIRIDMKQFQVGTYIGLNPSTNITVPIGTSVYHVTKEFGDASMGGLGVVVSALAQAQQKDGILKSSVIIPYYSLLKSLHPNEINFYTEISIDFRDTKNVKHEVKIEVFKLSIKVNPSKDQTDRKPLSNFIDVYLIGPGDYYPFSLAFKDVSHVTEIYNSPDALSQEWKNLYFAKATAKFILYQHTQAPKEYRGVDLVQLHGATNAMVSKYIRQYKKESLIGSPPPRIVYTLHDYSDEVEYSLLLSNLKPFLDYSLQSEATYLQPYWRQHRMFPSGMAINAADVVTFVSKTMARDIVEGRLIFPLKELVMDEIMEKAKHNRFIGVTNGVDFSLINPFTDPKLLANNNAFPLQKAVENNPVNNLETLQCGRVIDCKRKAKEYLRDHGLLPAGDFERPIALFIGRFLEGKGCRSFPTAIKAFKANNVRFVIMGQPNQWPTADILALQKNNPKDVIVIHETEPQETFGIFWRAAADFAYVPSLSESFGLVAAEGMLFGAPVISTGVGGLQEFLVDRKNATERHHNSYLFDPFSRQSPQLLTDAINDAANDLRTVSQSKDKYEDFVWRLVDDALNLGWDRSGGPLHQYYGVYQMALNHTAS</sequence>
<organism evidence="8 9">
    <name type="scientific">Basidiobolus ranarum</name>
    <dbReference type="NCBI Taxonomy" id="34480"/>
    <lineage>
        <taxon>Eukaryota</taxon>
        <taxon>Fungi</taxon>
        <taxon>Fungi incertae sedis</taxon>
        <taxon>Zoopagomycota</taxon>
        <taxon>Entomophthoromycotina</taxon>
        <taxon>Basidiobolomycetes</taxon>
        <taxon>Basidiobolales</taxon>
        <taxon>Basidiobolaceae</taxon>
        <taxon>Basidiobolus</taxon>
    </lineage>
</organism>
<comment type="subcellular location">
    <subcellularLocation>
        <location evidence="1">Plastid</location>
        <location evidence="1">Amyloplast</location>
    </subcellularLocation>
</comment>
<gene>
    <name evidence="8" type="ORF">K7432_007832</name>
</gene>
<dbReference type="InterPro" id="IPR001296">
    <property type="entry name" value="Glyco_trans_1"/>
</dbReference>
<dbReference type="Gene3D" id="3.40.50.2000">
    <property type="entry name" value="Glycogen Phosphorylase B"/>
    <property type="match status" value="2"/>
</dbReference>
<name>A0ABR2VZY4_9FUNG</name>
<feature type="transmembrane region" description="Helical" evidence="5">
    <location>
        <begin position="40"/>
        <end position="63"/>
    </location>
</feature>
<comment type="caution">
    <text evidence="8">The sequence shown here is derived from an EMBL/GenBank/DDBJ whole genome shotgun (WGS) entry which is preliminary data.</text>
</comment>
<dbReference type="SUPFAM" id="SSF53756">
    <property type="entry name" value="UDP-Glycosyltransferase/glycogen phosphorylase"/>
    <property type="match status" value="1"/>
</dbReference>
<feature type="domain" description="Glycosyl transferase family 1" evidence="6">
    <location>
        <begin position="461"/>
        <end position="612"/>
    </location>
</feature>